<organism evidence="8 9">
    <name type="scientific">Tetracentron sinense</name>
    <name type="common">Spur-leaf</name>
    <dbReference type="NCBI Taxonomy" id="13715"/>
    <lineage>
        <taxon>Eukaryota</taxon>
        <taxon>Viridiplantae</taxon>
        <taxon>Streptophyta</taxon>
        <taxon>Embryophyta</taxon>
        <taxon>Tracheophyta</taxon>
        <taxon>Spermatophyta</taxon>
        <taxon>Magnoliopsida</taxon>
        <taxon>Trochodendrales</taxon>
        <taxon>Trochodendraceae</taxon>
        <taxon>Tetracentron</taxon>
    </lineage>
</organism>
<dbReference type="EMBL" id="JABCRI010000023">
    <property type="protein sequence ID" value="KAF8378270.1"/>
    <property type="molecule type" value="Genomic_DNA"/>
</dbReference>
<evidence type="ECO:0000256" key="6">
    <source>
        <dbReference type="SAM" id="MobiDB-lite"/>
    </source>
</evidence>
<proteinExistence type="predicted"/>
<dbReference type="OrthoDB" id="1711136at2759"/>
<dbReference type="AlphaFoldDB" id="A0A834YFI2"/>
<keyword evidence="2 4" id="KW-0863">Zinc-finger</keyword>
<dbReference type="PROSITE" id="PS50089">
    <property type="entry name" value="ZF_RING_2"/>
    <property type="match status" value="1"/>
</dbReference>
<dbReference type="Proteomes" id="UP000655225">
    <property type="component" value="Unassembled WGS sequence"/>
</dbReference>
<evidence type="ECO:0000256" key="1">
    <source>
        <dbReference type="ARBA" id="ARBA00022723"/>
    </source>
</evidence>
<dbReference type="Pfam" id="PF13920">
    <property type="entry name" value="zf-C3HC4_3"/>
    <property type="match status" value="1"/>
</dbReference>
<comment type="caution">
    <text evidence="8">The sequence shown here is derived from an EMBL/GenBank/DDBJ whole genome shotgun (WGS) entry which is preliminary data.</text>
</comment>
<protein>
    <recommendedName>
        <fullName evidence="7">RING-type domain-containing protein</fullName>
    </recommendedName>
</protein>
<feature type="coiled-coil region" evidence="5">
    <location>
        <begin position="633"/>
        <end position="660"/>
    </location>
</feature>
<dbReference type="CDD" id="cd00303">
    <property type="entry name" value="retropepsin_like"/>
    <property type="match status" value="1"/>
</dbReference>
<feature type="region of interest" description="Disordered" evidence="6">
    <location>
        <begin position="245"/>
        <end position="272"/>
    </location>
</feature>
<reference evidence="8 9" key="1">
    <citation type="submission" date="2020-04" db="EMBL/GenBank/DDBJ databases">
        <title>Plant Genome Project.</title>
        <authorList>
            <person name="Zhang R.-G."/>
        </authorList>
    </citation>
    <scope>NUCLEOTIDE SEQUENCE [LARGE SCALE GENOMIC DNA]</scope>
    <source>
        <strain evidence="8">YNK0</strain>
        <tissue evidence="8">Leaf</tissue>
    </source>
</reference>
<keyword evidence="5" id="KW-0175">Coiled coil</keyword>
<dbReference type="FunFam" id="3.30.40.10:FF:000239">
    <property type="entry name" value="probable BOI-related E3 ubiquitin-protein ligase 2"/>
    <property type="match status" value="1"/>
</dbReference>
<dbReference type="GO" id="GO:0008270">
    <property type="term" value="F:zinc ion binding"/>
    <property type="evidence" value="ECO:0007669"/>
    <property type="project" value="UniProtKB-KW"/>
</dbReference>
<gene>
    <name evidence="8" type="ORF">HHK36_029609</name>
</gene>
<feature type="compositionally biased region" description="Polar residues" evidence="6">
    <location>
        <begin position="260"/>
        <end position="270"/>
    </location>
</feature>
<dbReference type="InterPro" id="IPR021109">
    <property type="entry name" value="Peptidase_aspartic_dom_sf"/>
</dbReference>
<evidence type="ECO:0000256" key="2">
    <source>
        <dbReference type="ARBA" id="ARBA00022771"/>
    </source>
</evidence>
<evidence type="ECO:0000313" key="9">
    <source>
        <dbReference type="Proteomes" id="UP000655225"/>
    </source>
</evidence>
<dbReference type="GO" id="GO:0004842">
    <property type="term" value="F:ubiquitin-protein transferase activity"/>
    <property type="evidence" value="ECO:0007669"/>
    <property type="project" value="TreeGrafter"/>
</dbReference>
<evidence type="ECO:0000256" key="3">
    <source>
        <dbReference type="ARBA" id="ARBA00022833"/>
    </source>
</evidence>
<keyword evidence="3" id="KW-0862">Zinc</keyword>
<dbReference type="InterPro" id="IPR001841">
    <property type="entry name" value="Znf_RING"/>
</dbReference>
<dbReference type="Gene3D" id="2.40.70.10">
    <property type="entry name" value="Acid Proteases"/>
    <property type="match status" value="1"/>
</dbReference>
<keyword evidence="1" id="KW-0479">Metal-binding</keyword>
<evidence type="ECO:0000256" key="4">
    <source>
        <dbReference type="PROSITE-ProRule" id="PRU00175"/>
    </source>
</evidence>
<dbReference type="CDD" id="cd16649">
    <property type="entry name" value="mRING-HC-C3HC5_CGRF1-like"/>
    <property type="match status" value="1"/>
</dbReference>
<dbReference type="Gene3D" id="3.30.40.10">
    <property type="entry name" value="Zinc/RING finger domain, C3HC4 (zinc finger)"/>
    <property type="match status" value="1"/>
</dbReference>
<dbReference type="PANTHER" id="PTHR42647:SF9">
    <property type="entry name" value="S-RIBONUCLEASE BINDING PROTEIN SBP1-RELATED"/>
    <property type="match status" value="1"/>
</dbReference>
<sequence>MLTVNGVMKDAKPIPTLLSVIGGSGFPRSNLILLFSFVLSVLFKIGKERTGLTVPKWYQSLSMDQRVEQLEQSMVSLSTGQQGILSRMTEMFDQLAARVEQLAIQTSRESGDNSRDSYRVNGGRNNGHGVFQHSGSTSSYAPRLVKLDFPRFNEFKEGLLSRYGPNQFCDSFDELTKLQQTGSVRDYQTHFEKLLARVGPFPQAQQVSCFVSGLRDSIKTDVQASRPSTLSDAIGLARLYEARNLSQRRATPPAPRPGFQLNTAIPTRQPSIPVRKMSPTELQERRSKGLCYNCNEKYSPGHRCKRLFVIEACWEEGDGDIIMEEDGEAEEQVEETPKISLHAISGTCAPETMRVKGSLGRVAVYVLVDSGSTHNFVSERVAQRVGLKTQLGGKFEVMVASGDKLVSPGRLDLVILHTFLSSIKIQGECLEVTTVILFFLFFWMKTSSSMRIMHQLSCNCLEIIFISIRPSAFMFLMFGRVVPAGCGVDPVNYVGNEHITAMNRPTKRGREAEDISRHQKLQISLNNNYCQDEAERSASIPNLNAVSTGLRLSYDDDERNSSITSASGSMTAAHPVILSLGNNLKTEIDRQKEEFDHYIRVQEEQIVKGVREMKQRHTASFLSAIEKGVCGKLRERELEIEDMNRKNRELVERIKQVAVEAQSWHYRAKYNESMVNVLRTNLKQAIEQGADQGKEGCGDSEIDDAASYIDQNNHFSIPTGSGKCASMNQQSKEQMTCRACNGKEVSVLLLPCRHLCLCKDCEGFIDICPVCQSIKTAGFQVYMS</sequence>
<dbReference type="PANTHER" id="PTHR42647">
    <property type="entry name" value="SBP (S-RIBONUCLEASE BINDING PROTEIN) FAMILY PROTEIN"/>
    <property type="match status" value="1"/>
</dbReference>
<evidence type="ECO:0000256" key="5">
    <source>
        <dbReference type="SAM" id="Coils"/>
    </source>
</evidence>
<evidence type="ECO:0000259" key="7">
    <source>
        <dbReference type="PROSITE" id="PS50089"/>
    </source>
</evidence>
<keyword evidence="9" id="KW-1185">Reference proteome</keyword>
<evidence type="ECO:0000313" key="8">
    <source>
        <dbReference type="EMBL" id="KAF8378270.1"/>
    </source>
</evidence>
<feature type="domain" description="RING-type" evidence="7">
    <location>
        <begin position="737"/>
        <end position="772"/>
    </location>
</feature>
<dbReference type="Pfam" id="PF03732">
    <property type="entry name" value="Retrotrans_gag"/>
    <property type="match status" value="1"/>
</dbReference>
<dbReference type="InterPro" id="IPR005162">
    <property type="entry name" value="Retrotrans_gag_dom"/>
</dbReference>
<dbReference type="InterPro" id="IPR013083">
    <property type="entry name" value="Znf_RING/FYVE/PHD"/>
</dbReference>
<name>A0A834YFI2_TETSI</name>
<accession>A0A834YFI2</accession>